<reference evidence="3 4" key="1">
    <citation type="submission" date="2023-08" db="EMBL/GenBank/DDBJ databases">
        <authorList>
            <person name="Palmer J.M."/>
        </authorList>
    </citation>
    <scope>NUCLEOTIDE SEQUENCE [LARGE SCALE GENOMIC DNA]</scope>
    <source>
        <strain evidence="3 4">TWF481</strain>
    </source>
</reference>
<feature type="region of interest" description="Disordered" evidence="1">
    <location>
        <begin position="480"/>
        <end position="501"/>
    </location>
</feature>
<dbReference type="Pfam" id="PF12937">
    <property type="entry name" value="F-box-like"/>
    <property type="match status" value="1"/>
</dbReference>
<evidence type="ECO:0000259" key="2">
    <source>
        <dbReference type="PROSITE" id="PS50181"/>
    </source>
</evidence>
<organism evidence="3 4">
    <name type="scientific">Arthrobotrys musiformis</name>
    <dbReference type="NCBI Taxonomy" id="47236"/>
    <lineage>
        <taxon>Eukaryota</taxon>
        <taxon>Fungi</taxon>
        <taxon>Dikarya</taxon>
        <taxon>Ascomycota</taxon>
        <taxon>Pezizomycotina</taxon>
        <taxon>Orbiliomycetes</taxon>
        <taxon>Orbiliales</taxon>
        <taxon>Orbiliaceae</taxon>
        <taxon>Arthrobotrys</taxon>
    </lineage>
</organism>
<name>A0AAV9WBZ0_9PEZI</name>
<dbReference type="InterPro" id="IPR036047">
    <property type="entry name" value="F-box-like_dom_sf"/>
</dbReference>
<accession>A0AAV9WBZ0</accession>
<feature type="domain" description="F-box" evidence="2">
    <location>
        <begin position="1"/>
        <end position="35"/>
    </location>
</feature>
<dbReference type="AlphaFoldDB" id="A0AAV9WBZ0"/>
<keyword evidence="4" id="KW-1185">Reference proteome</keyword>
<evidence type="ECO:0000313" key="3">
    <source>
        <dbReference type="EMBL" id="KAK6503083.1"/>
    </source>
</evidence>
<evidence type="ECO:0000313" key="4">
    <source>
        <dbReference type="Proteomes" id="UP001370758"/>
    </source>
</evidence>
<dbReference type="InterPro" id="IPR001810">
    <property type="entry name" value="F-box_dom"/>
</dbReference>
<feature type="compositionally biased region" description="Basic and acidic residues" evidence="1">
    <location>
        <begin position="486"/>
        <end position="501"/>
    </location>
</feature>
<protein>
    <recommendedName>
        <fullName evidence="2">F-box domain-containing protein</fullName>
    </recommendedName>
</protein>
<sequence>MSLDSMPTEILLSIFSPLEFEDLVCLLPTCRHVRQAAFHCLAKAVDEKTAKSITEFQSDASERGSKDTVPLEDVRVLRGSGSSYKPRGLHIEFTVVDRDNEQTTESTGYDINHFLDIVNIGIQSGAMDISKAAVYLSKPVSDDRGFRELFIALKHYSRTRLPFEFSITSLASRLKPARMMELFDTEKLTKLTIYFKKRHSDYEKDKVIANEIKDFQKLLNRVTNLEHLEVLLTEPVGGGFDLCPPVSVVTDADLEGLKKGFFALKKLHTFKLEAFLFYSSFFIPIPENVRTLSLSHVAYYSRSWWDEFAKYPFKNLENLELKLCSDEENCLKKCGVDIHLSPFWKSDWVSQHTLGGLEIRGLKTFNYQHMYPSYLPSDLVMSVMGNNPGLDEDTRRRFAQDYGTTLIRRCKEELMQAIASKIFEEELGKGIEDRFFANGIQKDDLEKCTLDYLSKFSEFLTKPVSESKLAEPEIEGEIGLADELEEGKKQTKGKGKEVVDL</sequence>
<dbReference type="EMBL" id="JAVHJL010000005">
    <property type="protein sequence ID" value="KAK6503083.1"/>
    <property type="molecule type" value="Genomic_DNA"/>
</dbReference>
<comment type="caution">
    <text evidence="3">The sequence shown here is derived from an EMBL/GenBank/DDBJ whole genome shotgun (WGS) entry which is preliminary data.</text>
</comment>
<dbReference type="SUPFAM" id="SSF81383">
    <property type="entry name" value="F-box domain"/>
    <property type="match status" value="1"/>
</dbReference>
<dbReference type="PROSITE" id="PS50181">
    <property type="entry name" value="FBOX"/>
    <property type="match status" value="1"/>
</dbReference>
<evidence type="ECO:0000256" key="1">
    <source>
        <dbReference type="SAM" id="MobiDB-lite"/>
    </source>
</evidence>
<gene>
    <name evidence="3" type="ORF">TWF481_008119</name>
</gene>
<dbReference type="Proteomes" id="UP001370758">
    <property type="component" value="Unassembled WGS sequence"/>
</dbReference>
<proteinExistence type="predicted"/>